<dbReference type="Proteomes" id="UP000324222">
    <property type="component" value="Unassembled WGS sequence"/>
</dbReference>
<comment type="caution">
    <text evidence="1">The sequence shown here is derived from an EMBL/GenBank/DDBJ whole genome shotgun (WGS) entry which is preliminary data.</text>
</comment>
<evidence type="ECO:0000313" key="1">
    <source>
        <dbReference type="EMBL" id="MPC85804.1"/>
    </source>
</evidence>
<dbReference type="EMBL" id="VSRR010069621">
    <property type="protein sequence ID" value="MPC85804.1"/>
    <property type="molecule type" value="Genomic_DNA"/>
</dbReference>
<protein>
    <submittedName>
        <fullName evidence="1">Uncharacterized protein</fullName>
    </submittedName>
</protein>
<sequence length="103" mass="12002">MALGKCCYKIRRSISVARITRQMTIHRLNSVATTGLIDCCLPRKRQATLPHHTIALYLHSHHTLYTHRITQPYTYIYSSPQTQLDIHFNSFFLCKRGKLTKTN</sequence>
<keyword evidence="2" id="KW-1185">Reference proteome</keyword>
<evidence type="ECO:0000313" key="2">
    <source>
        <dbReference type="Proteomes" id="UP000324222"/>
    </source>
</evidence>
<gene>
    <name evidence="1" type="ORF">E2C01_080600</name>
</gene>
<reference evidence="1 2" key="1">
    <citation type="submission" date="2019-05" db="EMBL/GenBank/DDBJ databases">
        <title>Another draft genome of Portunus trituberculatus and its Hox gene families provides insights of decapod evolution.</title>
        <authorList>
            <person name="Jeong J.-H."/>
            <person name="Song I."/>
            <person name="Kim S."/>
            <person name="Choi T."/>
            <person name="Kim D."/>
            <person name="Ryu S."/>
            <person name="Kim W."/>
        </authorList>
    </citation>
    <scope>NUCLEOTIDE SEQUENCE [LARGE SCALE GENOMIC DNA]</scope>
    <source>
        <tissue evidence="1">Muscle</tissue>
    </source>
</reference>
<name>A0A5B7J012_PORTR</name>
<organism evidence="1 2">
    <name type="scientific">Portunus trituberculatus</name>
    <name type="common">Swimming crab</name>
    <name type="synonym">Neptunus trituberculatus</name>
    <dbReference type="NCBI Taxonomy" id="210409"/>
    <lineage>
        <taxon>Eukaryota</taxon>
        <taxon>Metazoa</taxon>
        <taxon>Ecdysozoa</taxon>
        <taxon>Arthropoda</taxon>
        <taxon>Crustacea</taxon>
        <taxon>Multicrustacea</taxon>
        <taxon>Malacostraca</taxon>
        <taxon>Eumalacostraca</taxon>
        <taxon>Eucarida</taxon>
        <taxon>Decapoda</taxon>
        <taxon>Pleocyemata</taxon>
        <taxon>Brachyura</taxon>
        <taxon>Eubrachyura</taxon>
        <taxon>Portunoidea</taxon>
        <taxon>Portunidae</taxon>
        <taxon>Portuninae</taxon>
        <taxon>Portunus</taxon>
    </lineage>
</organism>
<dbReference type="AlphaFoldDB" id="A0A5B7J012"/>
<proteinExistence type="predicted"/>
<accession>A0A5B7J012</accession>